<evidence type="ECO:0000256" key="1">
    <source>
        <dbReference type="ARBA" id="ARBA00004776"/>
    </source>
</evidence>
<evidence type="ECO:0000313" key="6">
    <source>
        <dbReference type="EMBL" id="SHF61651.1"/>
    </source>
</evidence>
<accession>A0A1M5D3X4</accession>
<dbReference type="Pfam" id="PF00535">
    <property type="entry name" value="Glycos_transf_2"/>
    <property type="match status" value="1"/>
</dbReference>
<organism evidence="6 7">
    <name type="scientific">Geodermatophilus nigrescens</name>
    <dbReference type="NCBI Taxonomy" id="1070870"/>
    <lineage>
        <taxon>Bacteria</taxon>
        <taxon>Bacillati</taxon>
        <taxon>Actinomycetota</taxon>
        <taxon>Actinomycetes</taxon>
        <taxon>Geodermatophilales</taxon>
        <taxon>Geodermatophilaceae</taxon>
        <taxon>Geodermatophilus</taxon>
    </lineage>
</organism>
<dbReference type="Gene3D" id="3.40.50.2000">
    <property type="entry name" value="Glycogen Phosphorylase B"/>
    <property type="match status" value="1"/>
</dbReference>
<dbReference type="InterPro" id="IPR001173">
    <property type="entry name" value="Glyco_trans_2-like"/>
</dbReference>
<comment type="pathway">
    <text evidence="1">Cell wall biogenesis; cell wall polysaccharide biosynthesis.</text>
</comment>
<reference evidence="6 7" key="1">
    <citation type="submission" date="2016-11" db="EMBL/GenBank/DDBJ databases">
        <authorList>
            <person name="Jaros S."/>
            <person name="Januszkiewicz K."/>
            <person name="Wedrychowicz H."/>
        </authorList>
    </citation>
    <scope>NUCLEOTIDE SEQUENCE [LARGE SCALE GENOMIC DNA]</scope>
    <source>
        <strain evidence="6 7">DSM 45408</strain>
    </source>
</reference>
<dbReference type="PANTHER" id="PTHR43179:SF12">
    <property type="entry name" value="GALACTOFURANOSYLTRANSFERASE GLFT2"/>
    <property type="match status" value="1"/>
</dbReference>
<keyword evidence="7" id="KW-1185">Reference proteome</keyword>
<keyword evidence="4 6" id="KW-0808">Transferase</keyword>
<name>A0A1M5D3X4_9ACTN</name>
<evidence type="ECO:0000256" key="3">
    <source>
        <dbReference type="ARBA" id="ARBA00022676"/>
    </source>
</evidence>
<dbReference type="Gene3D" id="3.90.550.10">
    <property type="entry name" value="Spore Coat Polysaccharide Biosynthesis Protein SpsA, Chain A"/>
    <property type="match status" value="1"/>
</dbReference>
<proteinExistence type="inferred from homology"/>
<dbReference type="PANTHER" id="PTHR43179">
    <property type="entry name" value="RHAMNOSYLTRANSFERASE WBBL"/>
    <property type="match status" value="1"/>
</dbReference>
<dbReference type="GO" id="GO:0016757">
    <property type="term" value="F:glycosyltransferase activity"/>
    <property type="evidence" value="ECO:0007669"/>
    <property type="project" value="UniProtKB-KW"/>
</dbReference>
<dbReference type="Pfam" id="PF13692">
    <property type="entry name" value="Glyco_trans_1_4"/>
    <property type="match status" value="1"/>
</dbReference>
<sequence length="767" mass="82216">MSAASGSSTEGLVVSPRSDVAIGVVTYKRPRGLATLLEHLGAQVQTLPDGTRASVVVVDNSPGLEARAVVEAFRIDHGLPVSYIPHGGVNIAEGRNELLQRMLPEAPVLAFIDDDEVPRQGWLAALVAALQRHGADIVVGPVWADYPDGAPAWLQRPLFHSVPGEQPAGWTSEGWTGNYALRAELVRRHALRFDESLGRSGGEDQLFFRQAIACGARMYYEPSAAADETVPPERLAVRYLLRREHRKGITLGLLDRSRPGWPAGRPLRRALQAAYWTAGGLLVAARGAASGEKGIAVGGLMRAVRGVGMVAGLLGRNVVIYGGGDARPTSTPTVAFVASEGPDHQQAGHSRYLEGFLSHFRSRGFRVVVLVTTHQLGFLVRRSSGTGLHYRAPGLAHLGDWEVVVSPTAVAAHLAWWGFRRLPRWMQQRIDAARSRRRRRAGVDHVLGAWQSPATERWVADHLVDVSPGVVLYNTIFAVPRSFIRSQPDGVHVVICHDVVSERADSMRTSGHLVAPADFSAADEARSLADFDTVVAIQWDDARSLAALAPHAQVVVVPVSMRAHVTDADARVPGRCLFVGSGSLHNVEAIRWFLDHCWPGIRQRMPEAELHVVGTVCARLGDVPQGVVLRGEVADLVAEYRDASVVLAPLRSGSGLKVKVVEAICHGVASVVTSVGAQGLGGLHPRPFIEADEPTAFVDAVADLLGDSTARMVLEEAAREVARLFDPAQAYQALDHALAAAGVGDLPLTGPHGMPEFAGRTSGGEGR</sequence>
<dbReference type="EMBL" id="FQVX01000001">
    <property type="protein sequence ID" value="SHF61651.1"/>
    <property type="molecule type" value="Genomic_DNA"/>
</dbReference>
<comment type="similarity">
    <text evidence="2">Belongs to the glycosyltransferase 2 family.</text>
</comment>
<dbReference type="AlphaFoldDB" id="A0A1M5D3X4"/>
<dbReference type="Proteomes" id="UP000184471">
    <property type="component" value="Unassembled WGS sequence"/>
</dbReference>
<dbReference type="SUPFAM" id="SSF53756">
    <property type="entry name" value="UDP-Glycosyltransferase/glycogen phosphorylase"/>
    <property type="match status" value="1"/>
</dbReference>
<evidence type="ECO:0000313" key="7">
    <source>
        <dbReference type="Proteomes" id="UP000184471"/>
    </source>
</evidence>
<gene>
    <name evidence="6" type="ORF">SAMN05444351_0210</name>
</gene>
<dbReference type="SUPFAM" id="SSF53448">
    <property type="entry name" value="Nucleotide-diphospho-sugar transferases"/>
    <property type="match status" value="1"/>
</dbReference>
<evidence type="ECO:0000256" key="4">
    <source>
        <dbReference type="ARBA" id="ARBA00022679"/>
    </source>
</evidence>
<evidence type="ECO:0000259" key="5">
    <source>
        <dbReference type="Pfam" id="PF00535"/>
    </source>
</evidence>
<dbReference type="STRING" id="1070870.SAMN05444351_0210"/>
<protein>
    <submittedName>
        <fullName evidence="6">Glycosyltransferase, GT2 family</fullName>
    </submittedName>
</protein>
<dbReference type="InterPro" id="IPR029044">
    <property type="entry name" value="Nucleotide-diphossugar_trans"/>
</dbReference>
<keyword evidence="3" id="KW-0328">Glycosyltransferase</keyword>
<dbReference type="CDD" id="cd00761">
    <property type="entry name" value="Glyco_tranf_GTA_type"/>
    <property type="match status" value="1"/>
</dbReference>
<evidence type="ECO:0000256" key="2">
    <source>
        <dbReference type="ARBA" id="ARBA00006739"/>
    </source>
</evidence>
<feature type="domain" description="Glycosyltransferase 2-like" evidence="5">
    <location>
        <begin position="22"/>
        <end position="157"/>
    </location>
</feature>